<dbReference type="OrthoDB" id="9771505at2"/>
<dbReference type="PANTHER" id="PTHR33375:SF1">
    <property type="entry name" value="CHROMOSOME-PARTITIONING PROTEIN PARB-RELATED"/>
    <property type="match status" value="1"/>
</dbReference>
<evidence type="ECO:0000256" key="1">
    <source>
        <dbReference type="ARBA" id="ARBA00006295"/>
    </source>
</evidence>
<keyword evidence="7" id="KW-1185">Reference proteome</keyword>
<comment type="caution">
    <text evidence="6">The sequence shown here is derived from an EMBL/GenBank/DDBJ whole genome shotgun (WGS) entry which is preliminary data.</text>
</comment>
<dbReference type="FunFam" id="3.90.1530.30:FF:000001">
    <property type="entry name" value="Chromosome partitioning protein ParB"/>
    <property type="match status" value="1"/>
</dbReference>
<dbReference type="EMBL" id="QUBQ01000005">
    <property type="protein sequence ID" value="REK71402.1"/>
    <property type="molecule type" value="Genomic_DNA"/>
</dbReference>
<name>A0A371P690_9BACL</name>
<organism evidence="6 7">
    <name type="scientific">Paenibacillus paeoniae</name>
    <dbReference type="NCBI Taxonomy" id="2292705"/>
    <lineage>
        <taxon>Bacteria</taxon>
        <taxon>Bacillati</taxon>
        <taxon>Bacillota</taxon>
        <taxon>Bacilli</taxon>
        <taxon>Bacillales</taxon>
        <taxon>Paenibacillaceae</taxon>
        <taxon>Paenibacillus</taxon>
    </lineage>
</organism>
<evidence type="ECO:0000313" key="6">
    <source>
        <dbReference type="EMBL" id="REK71402.1"/>
    </source>
</evidence>
<dbReference type="GO" id="GO:0003677">
    <property type="term" value="F:DNA binding"/>
    <property type="evidence" value="ECO:0007669"/>
    <property type="project" value="UniProtKB-KW"/>
</dbReference>
<keyword evidence="3" id="KW-0238">DNA-binding</keyword>
<reference evidence="6 7" key="1">
    <citation type="submission" date="2018-08" db="EMBL/GenBank/DDBJ databases">
        <title>Paenibacillus sp. M4BSY-1, whole genome shotgun sequence.</title>
        <authorList>
            <person name="Tuo L."/>
        </authorList>
    </citation>
    <scope>NUCLEOTIDE SEQUENCE [LARGE SCALE GENOMIC DNA]</scope>
    <source>
        <strain evidence="6 7">M4BSY-1</strain>
    </source>
</reference>
<dbReference type="InterPro" id="IPR004437">
    <property type="entry name" value="ParB/RepB/Spo0J"/>
</dbReference>
<dbReference type="PANTHER" id="PTHR33375">
    <property type="entry name" value="CHROMOSOME-PARTITIONING PROTEIN PARB-RELATED"/>
    <property type="match status" value="1"/>
</dbReference>
<proteinExistence type="inferred from homology"/>
<evidence type="ECO:0000259" key="5">
    <source>
        <dbReference type="SMART" id="SM00470"/>
    </source>
</evidence>
<dbReference type="Pfam" id="PF02195">
    <property type="entry name" value="ParB_N"/>
    <property type="match status" value="1"/>
</dbReference>
<dbReference type="SMART" id="SM00470">
    <property type="entry name" value="ParB"/>
    <property type="match status" value="1"/>
</dbReference>
<dbReference type="InterPro" id="IPR050336">
    <property type="entry name" value="Chromosome_partition/occlusion"/>
</dbReference>
<evidence type="ECO:0000256" key="3">
    <source>
        <dbReference type="ARBA" id="ARBA00023125"/>
    </source>
</evidence>
<feature type="domain" description="ParB-like N-terminal" evidence="5">
    <location>
        <begin position="4"/>
        <end position="95"/>
    </location>
</feature>
<accession>A0A371P690</accession>
<dbReference type="InterPro" id="IPR036086">
    <property type="entry name" value="ParB/Sulfiredoxin_sf"/>
</dbReference>
<dbReference type="NCBIfam" id="TIGR00180">
    <property type="entry name" value="parB_part"/>
    <property type="match status" value="1"/>
</dbReference>
<feature type="compositionally biased region" description="Basic and acidic residues" evidence="4">
    <location>
        <begin position="235"/>
        <end position="248"/>
    </location>
</feature>
<evidence type="ECO:0000256" key="2">
    <source>
        <dbReference type="ARBA" id="ARBA00022829"/>
    </source>
</evidence>
<dbReference type="SUPFAM" id="SSF109709">
    <property type="entry name" value="KorB DNA-binding domain-like"/>
    <property type="match status" value="1"/>
</dbReference>
<evidence type="ECO:0000313" key="7">
    <source>
        <dbReference type="Proteomes" id="UP000261905"/>
    </source>
</evidence>
<dbReference type="GO" id="GO:0007059">
    <property type="term" value="P:chromosome segregation"/>
    <property type="evidence" value="ECO:0007669"/>
    <property type="project" value="UniProtKB-KW"/>
</dbReference>
<evidence type="ECO:0000256" key="4">
    <source>
        <dbReference type="SAM" id="MobiDB-lite"/>
    </source>
</evidence>
<gene>
    <name evidence="6" type="ORF">DX130_20570</name>
</gene>
<sequence>MDIVELPIALIDEDKDQPRYQFDEEALQELMRSIDELGLLSPIKVRTAANGRYTIIYGNRRYKATERLGRATIPCIVSNTTDEMEIYLEQIAENLTREGFSPIEEAEAFDKMMNDSRFRSSLKLLSAKLGKPESYIKNKCELLKFSNAVKKLIVSGVEIRKDKLTEDQLMPLKDLPMEHRDPLALIAARDELPVSDVKKIAKLFKDKTISEGTKEKLLLKSGPGLIETWSVYEQNRKERSRQQEEPKSQKAPAPSSHSGASSASQSTAPTENKPADLPSTSSSKGHPDSAAASGATPAAQAAAPSVDMQPAELLGQLQTQLKHQGELTIQLIALDKANGGVLFPHEIDDIISQLEKQLVQWKARL</sequence>
<feature type="region of interest" description="Disordered" evidence="4">
    <location>
        <begin position="235"/>
        <end position="305"/>
    </location>
</feature>
<dbReference type="AlphaFoldDB" id="A0A371P690"/>
<feature type="compositionally biased region" description="Low complexity" evidence="4">
    <location>
        <begin position="288"/>
        <end position="305"/>
    </location>
</feature>
<dbReference type="InterPro" id="IPR003115">
    <property type="entry name" value="ParB_N"/>
</dbReference>
<dbReference type="InterPro" id="IPR041468">
    <property type="entry name" value="HTH_ParB/Spo0J"/>
</dbReference>
<dbReference type="Gene3D" id="1.10.10.2830">
    <property type="match status" value="1"/>
</dbReference>
<dbReference type="GO" id="GO:0045881">
    <property type="term" value="P:positive regulation of sporulation resulting in formation of a cellular spore"/>
    <property type="evidence" value="ECO:0007669"/>
    <property type="project" value="TreeGrafter"/>
</dbReference>
<dbReference type="SUPFAM" id="SSF110849">
    <property type="entry name" value="ParB/Sulfiredoxin"/>
    <property type="match status" value="1"/>
</dbReference>
<dbReference type="Proteomes" id="UP000261905">
    <property type="component" value="Unassembled WGS sequence"/>
</dbReference>
<keyword evidence="2" id="KW-0159">Chromosome partition</keyword>
<dbReference type="Gene3D" id="3.90.1530.30">
    <property type="match status" value="1"/>
</dbReference>
<comment type="similarity">
    <text evidence="1">Belongs to the ParB family.</text>
</comment>
<dbReference type="Pfam" id="PF17762">
    <property type="entry name" value="HTH_ParB"/>
    <property type="match status" value="1"/>
</dbReference>
<dbReference type="GO" id="GO:0005694">
    <property type="term" value="C:chromosome"/>
    <property type="evidence" value="ECO:0007669"/>
    <property type="project" value="TreeGrafter"/>
</dbReference>
<dbReference type="RefSeq" id="WP_116048599.1">
    <property type="nucleotide sequence ID" value="NZ_QUBQ01000005.1"/>
</dbReference>
<feature type="compositionally biased region" description="Low complexity" evidence="4">
    <location>
        <begin position="251"/>
        <end position="269"/>
    </location>
</feature>
<protein>
    <submittedName>
        <fullName evidence="6">ParB/RepB/Spo0J family partition protein</fullName>
    </submittedName>
</protein>